<gene>
    <name evidence="1" type="ORF">ACET3X_002126</name>
</gene>
<dbReference type="EMBL" id="JBHGVX010000002">
    <property type="protein sequence ID" value="KAL1798089.1"/>
    <property type="molecule type" value="Genomic_DNA"/>
</dbReference>
<keyword evidence="2" id="KW-1185">Reference proteome</keyword>
<sequence length="496" mass="56395">MAPHLTTQRRYAFSHALVGIKPPEKADHQLLRTLNWGSSASQTFRDTKNVTKTSSEEMVTNIDNKDNIALWVGLKPAQARALRAHDLKDIGSNPEDQEAYKALRKIKIPRSSSVNSVSKFPKLPIWTREGGMTRVVFNCMQGKLQLYELVNRDSNTMLCKPFPVPAEDVFFVHECRSDSMTGVQDRIRGWNQNIKAYLGETLNDSLDNRESRPAKDTSSVEVPAELGNIFNIQGIINQYGSTGKQWLLDQIERAVQDANKHSRGTETAQHIAIHRLMELDATFDQASATSAQVWLEDMFPDFAQNGHLTPHTVFEYGTYLRKTQTRITYGKLKASLGLFMVYQQYHSEDGTIESCKEAIARVSLLFHQDTESPPPKFRSVSTELGMWLEDHVRMMQAILDAHQASLPDLVDFHGATMSGEDLHQMWENVAQSSDRESAKEFLLQTSRYMVKELLAKYTVTEGMMENYMSMLQKTHRDMLETSIVTDDADEDEDMEM</sequence>
<organism evidence="1 2">
    <name type="scientific">Alternaria dauci</name>
    <dbReference type="NCBI Taxonomy" id="48095"/>
    <lineage>
        <taxon>Eukaryota</taxon>
        <taxon>Fungi</taxon>
        <taxon>Dikarya</taxon>
        <taxon>Ascomycota</taxon>
        <taxon>Pezizomycotina</taxon>
        <taxon>Dothideomycetes</taxon>
        <taxon>Pleosporomycetidae</taxon>
        <taxon>Pleosporales</taxon>
        <taxon>Pleosporineae</taxon>
        <taxon>Pleosporaceae</taxon>
        <taxon>Alternaria</taxon>
        <taxon>Alternaria sect. Porri</taxon>
    </lineage>
</organism>
<dbReference type="GeneID" id="96082448"/>
<dbReference type="RefSeq" id="XP_069308673.1">
    <property type="nucleotide sequence ID" value="XM_069448349.1"/>
</dbReference>
<accession>A0ABR3UQK0</accession>
<comment type="caution">
    <text evidence="1">The sequence shown here is derived from an EMBL/GenBank/DDBJ whole genome shotgun (WGS) entry which is preliminary data.</text>
</comment>
<reference evidence="1 2" key="1">
    <citation type="submission" date="2024-09" db="EMBL/GenBank/DDBJ databases">
        <title>T2T genomes of carrot and Alternaria dauci and their utility for understanding host-pathogen interaction during carrot leaf blight disease.</title>
        <authorList>
            <person name="Liu W."/>
            <person name="Xu S."/>
            <person name="Ou C."/>
            <person name="Liu X."/>
            <person name="Zhuang F."/>
            <person name="Deng X.W."/>
        </authorList>
    </citation>
    <scope>NUCLEOTIDE SEQUENCE [LARGE SCALE GENOMIC DNA]</scope>
    <source>
        <strain evidence="1 2">A2016</strain>
    </source>
</reference>
<protein>
    <submittedName>
        <fullName evidence="1">Uncharacterized protein</fullName>
    </submittedName>
</protein>
<dbReference type="Proteomes" id="UP001578633">
    <property type="component" value="Chromosome 2"/>
</dbReference>
<evidence type="ECO:0000313" key="1">
    <source>
        <dbReference type="EMBL" id="KAL1798089.1"/>
    </source>
</evidence>
<evidence type="ECO:0000313" key="2">
    <source>
        <dbReference type="Proteomes" id="UP001578633"/>
    </source>
</evidence>
<name>A0ABR3UQK0_9PLEO</name>
<proteinExistence type="predicted"/>